<dbReference type="RefSeq" id="WP_153479789.1">
    <property type="nucleotide sequence ID" value="NZ_VWNA01000001.1"/>
</dbReference>
<sequence>MQAPSSPTSTIVDRVPTDRYVAETRWMLGHRVTPLHTIGDFALLEVVSDPQVPGPPPHLHEDCSEFFYIVEGTLTVIVDGAARTLAKGESASIPAGALHTFINEGDRPTTFVTGFSPKGMERMFVDFGVPVERPDARAQSVAPDLVGRLLGRAADYGMVFPAA</sequence>
<dbReference type="InterPro" id="IPR011051">
    <property type="entry name" value="RmlC_Cupin_sf"/>
</dbReference>
<dbReference type="EMBL" id="VWNA01000001">
    <property type="protein sequence ID" value="MQT12535.1"/>
    <property type="molecule type" value="Genomic_DNA"/>
</dbReference>
<dbReference type="InterPro" id="IPR014710">
    <property type="entry name" value="RmlC-like_jellyroll"/>
</dbReference>
<keyword evidence="3" id="KW-1185">Reference proteome</keyword>
<feature type="domain" description="Cupin type-2" evidence="1">
    <location>
        <begin position="50"/>
        <end position="112"/>
    </location>
</feature>
<dbReference type="Gene3D" id="2.60.120.10">
    <property type="entry name" value="Jelly Rolls"/>
    <property type="match status" value="1"/>
</dbReference>
<dbReference type="InterPro" id="IPR013096">
    <property type="entry name" value="Cupin_2"/>
</dbReference>
<dbReference type="SUPFAM" id="SSF51182">
    <property type="entry name" value="RmlC-like cupins"/>
    <property type="match status" value="1"/>
</dbReference>
<proteinExistence type="predicted"/>
<evidence type="ECO:0000313" key="3">
    <source>
        <dbReference type="Proteomes" id="UP000332515"/>
    </source>
</evidence>
<dbReference type="AlphaFoldDB" id="A0A6A7Y1A9"/>
<evidence type="ECO:0000313" key="2">
    <source>
        <dbReference type="EMBL" id="MQT12535.1"/>
    </source>
</evidence>
<comment type="caution">
    <text evidence="2">The sequence shown here is derived from an EMBL/GenBank/DDBJ whole genome shotgun (WGS) entry which is preliminary data.</text>
</comment>
<organism evidence="2 3">
    <name type="scientific">Segnochrobactrum spirostomi</name>
    <dbReference type="NCBI Taxonomy" id="2608987"/>
    <lineage>
        <taxon>Bacteria</taxon>
        <taxon>Pseudomonadati</taxon>
        <taxon>Pseudomonadota</taxon>
        <taxon>Alphaproteobacteria</taxon>
        <taxon>Hyphomicrobiales</taxon>
        <taxon>Segnochrobactraceae</taxon>
        <taxon>Segnochrobactrum</taxon>
    </lineage>
</organism>
<gene>
    <name evidence="2" type="ORF">F0357_07640</name>
</gene>
<dbReference type="InterPro" id="IPR053146">
    <property type="entry name" value="QDO-like"/>
</dbReference>
<dbReference type="PANTHER" id="PTHR36440">
    <property type="entry name" value="PUTATIVE (AFU_ORTHOLOGUE AFUA_8G07350)-RELATED"/>
    <property type="match status" value="1"/>
</dbReference>
<dbReference type="PANTHER" id="PTHR36440:SF1">
    <property type="entry name" value="PUTATIVE (AFU_ORTHOLOGUE AFUA_8G07350)-RELATED"/>
    <property type="match status" value="1"/>
</dbReference>
<dbReference type="Pfam" id="PF07883">
    <property type="entry name" value="Cupin_2"/>
    <property type="match status" value="1"/>
</dbReference>
<name>A0A6A7Y1A9_9HYPH</name>
<accession>A0A6A7Y1A9</accession>
<evidence type="ECO:0000259" key="1">
    <source>
        <dbReference type="Pfam" id="PF07883"/>
    </source>
</evidence>
<dbReference type="Proteomes" id="UP000332515">
    <property type="component" value="Unassembled WGS sequence"/>
</dbReference>
<reference evidence="2 3" key="1">
    <citation type="submission" date="2019-09" db="EMBL/GenBank/DDBJ databases">
        <title>Segnochrobactrum spirostomi gen. nov., sp. nov., isolated from the ciliate Spirostomum cf. yagiui and description of a novel family, Segnochrobactraceae fam. nov. within the order Rhizobiales of the class Alphaproteobacteria.</title>
        <authorList>
            <person name="Akter S."/>
            <person name="Shazib S.U.A."/>
            <person name="Shin M.K."/>
        </authorList>
    </citation>
    <scope>NUCLEOTIDE SEQUENCE [LARGE SCALE GENOMIC DNA]</scope>
    <source>
        <strain evidence="2 3">Sp-1</strain>
    </source>
</reference>
<protein>
    <submittedName>
        <fullName evidence="2">Cupin domain-containing protein</fullName>
    </submittedName>
</protein>